<dbReference type="Gene3D" id="2.60.120.40">
    <property type="match status" value="1"/>
</dbReference>
<gene>
    <name evidence="1" type="ORF">MCOR_16087</name>
</gene>
<keyword evidence="2" id="KW-1185">Reference proteome</keyword>
<dbReference type="Proteomes" id="UP000507470">
    <property type="component" value="Unassembled WGS sequence"/>
</dbReference>
<name>A0A6J8B875_MYTCO</name>
<dbReference type="AlphaFoldDB" id="A0A6J8B875"/>
<dbReference type="SUPFAM" id="SSF49842">
    <property type="entry name" value="TNF-like"/>
    <property type="match status" value="1"/>
</dbReference>
<organism evidence="1 2">
    <name type="scientific">Mytilus coruscus</name>
    <name type="common">Sea mussel</name>
    <dbReference type="NCBI Taxonomy" id="42192"/>
    <lineage>
        <taxon>Eukaryota</taxon>
        <taxon>Metazoa</taxon>
        <taxon>Spiralia</taxon>
        <taxon>Lophotrochozoa</taxon>
        <taxon>Mollusca</taxon>
        <taxon>Bivalvia</taxon>
        <taxon>Autobranchia</taxon>
        <taxon>Pteriomorphia</taxon>
        <taxon>Mytilida</taxon>
        <taxon>Mytiloidea</taxon>
        <taxon>Mytilidae</taxon>
        <taxon>Mytilinae</taxon>
        <taxon>Mytilus</taxon>
    </lineage>
</organism>
<dbReference type="OrthoDB" id="10302328at2759"/>
<protein>
    <recommendedName>
        <fullName evidence="3">C1q domain-containing protein</fullName>
    </recommendedName>
</protein>
<dbReference type="InterPro" id="IPR008983">
    <property type="entry name" value="Tumour_necrosis_fac-like_dom"/>
</dbReference>
<proteinExistence type="predicted"/>
<evidence type="ECO:0000313" key="2">
    <source>
        <dbReference type="Proteomes" id="UP000507470"/>
    </source>
</evidence>
<accession>A0A6J8B875</accession>
<dbReference type="EMBL" id="CACVKT020002839">
    <property type="protein sequence ID" value="CAC5380095.1"/>
    <property type="molecule type" value="Genomic_DNA"/>
</dbReference>
<evidence type="ECO:0008006" key="3">
    <source>
        <dbReference type="Google" id="ProtNLM"/>
    </source>
</evidence>
<sequence>MKNCNKCILSFVKTILSFRDYEQLQKDLTIMKNDSALIRKTITDLEPLKSVDALQHIKGLQMDTQTLKGQVNILSMTQIARGQDFLALYNDTLALKLNFAKDIGKQSRSFNETMVHILHKFQTVAITSCAAASTVNTNTVLKFANVKYSKGTIDINRFKTTGIFRCELAGLYIIALTVMTNHEGRVYVRRNGSKLIGVYVAPIEYGNYHTGSGFVAHWRRCYCDC</sequence>
<reference evidence="1 2" key="1">
    <citation type="submission" date="2020-06" db="EMBL/GenBank/DDBJ databases">
        <authorList>
            <person name="Li R."/>
            <person name="Bekaert M."/>
        </authorList>
    </citation>
    <scope>NUCLEOTIDE SEQUENCE [LARGE SCALE GENOMIC DNA]</scope>
    <source>
        <strain evidence="2">wild</strain>
    </source>
</reference>
<evidence type="ECO:0000313" key="1">
    <source>
        <dbReference type="EMBL" id="CAC5380095.1"/>
    </source>
</evidence>